<comment type="cofactor">
    <cofactor evidence="14 15">
        <name>Mn(2+)</name>
        <dbReference type="ChEBI" id="CHEBI:29035"/>
    </cofactor>
    <cofactor evidence="14 15">
        <name>Mg(2+)</name>
        <dbReference type="ChEBI" id="CHEBI:18420"/>
    </cofactor>
    <text evidence="14 15">Manganese or magnesium. Binds 1 divalent metal ion per monomer in the absence of substrate. May bind a second metal ion after substrate binding.</text>
</comment>
<comment type="subcellular location">
    <subcellularLocation>
        <location evidence="4 14">Cytoplasm</location>
    </subcellularLocation>
</comment>
<keyword evidence="11 14" id="KW-0255">Endonuclease</keyword>
<keyword evidence="8 14" id="KW-0963">Cytoplasm</keyword>
<proteinExistence type="inferred from homology"/>
<dbReference type="InterPro" id="IPR012337">
    <property type="entry name" value="RNaseH-like_sf"/>
</dbReference>
<accession>B9XLY3</accession>
<comment type="catalytic activity">
    <reaction evidence="1 14 15 16">
        <text>Endonucleolytic cleavage to 5'-phosphomonoester.</text>
        <dbReference type="EC" id="3.1.26.4"/>
    </reaction>
</comment>
<dbReference type="PANTHER" id="PTHR10954:SF18">
    <property type="entry name" value="RIBONUCLEASE HII"/>
    <property type="match status" value="1"/>
</dbReference>
<name>B9XLY3_PEDPL</name>
<protein>
    <recommendedName>
        <fullName evidence="7 14">Ribonuclease HII</fullName>
        <shortName evidence="14">RNase HII</shortName>
        <ecNumber evidence="6 14">3.1.26.4</ecNumber>
    </recommendedName>
</protein>
<evidence type="ECO:0000256" key="15">
    <source>
        <dbReference type="PROSITE-ProRule" id="PRU01319"/>
    </source>
</evidence>
<dbReference type="HAMAP" id="MF_00052_B">
    <property type="entry name" value="RNase_HII_B"/>
    <property type="match status" value="1"/>
</dbReference>
<dbReference type="STRING" id="320771.Cflav_PD1603"/>
<evidence type="ECO:0000313" key="19">
    <source>
        <dbReference type="Proteomes" id="UP000003688"/>
    </source>
</evidence>
<keyword evidence="10 14" id="KW-0479">Metal-binding</keyword>
<dbReference type="CDD" id="cd07182">
    <property type="entry name" value="RNase_HII_bacteria_HII_like"/>
    <property type="match status" value="1"/>
</dbReference>
<dbReference type="PROSITE" id="PS51975">
    <property type="entry name" value="RNASE_H_2"/>
    <property type="match status" value="1"/>
</dbReference>
<keyword evidence="19" id="KW-1185">Reference proteome</keyword>
<evidence type="ECO:0000256" key="6">
    <source>
        <dbReference type="ARBA" id="ARBA00012180"/>
    </source>
</evidence>
<dbReference type="GO" id="GO:0030145">
    <property type="term" value="F:manganese ion binding"/>
    <property type="evidence" value="ECO:0007669"/>
    <property type="project" value="UniProtKB-UniRule"/>
</dbReference>
<feature type="binding site" evidence="14 15">
    <location>
        <position position="30"/>
    </location>
    <ligand>
        <name>a divalent metal cation</name>
        <dbReference type="ChEBI" id="CHEBI:60240"/>
    </ligand>
</feature>
<dbReference type="InterPro" id="IPR036397">
    <property type="entry name" value="RNaseH_sf"/>
</dbReference>
<dbReference type="Gene3D" id="3.30.420.10">
    <property type="entry name" value="Ribonuclease H-like superfamily/Ribonuclease H"/>
    <property type="match status" value="1"/>
</dbReference>
<evidence type="ECO:0000256" key="2">
    <source>
        <dbReference type="ARBA" id="ARBA00001946"/>
    </source>
</evidence>
<evidence type="ECO:0000256" key="14">
    <source>
        <dbReference type="HAMAP-Rule" id="MF_00052"/>
    </source>
</evidence>
<keyword evidence="12 14" id="KW-0378">Hydrolase</keyword>
<evidence type="ECO:0000256" key="4">
    <source>
        <dbReference type="ARBA" id="ARBA00004496"/>
    </source>
</evidence>
<dbReference type="GO" id="GO:0005737">
    <property type="term" value="C:cytoplasm"/>
    <property type="evidence" value="ECO:0007669"/>
    <property type="project" value="UniProtKB-SubCell"/>
</dbReference>
<reference evidence="18 19" key="1">
    <citation type="journal article" date="2011" name="J. Bacteriol.">
        <title>Genome sequence of 'Pedosphaera parvula' Ellin514, an aerobic Verrucomicrobial isolate from pasture soil.</title>
        <authorList>
            <person name="Kant R."/>
            <person name="van Passel M.W."/>
            <person name="Sangwan P."/>
            <person name="Palva A."/>
            <person name="Lucas S."/>
            <person name="Copeland A."/>
            <person name="Lapidus A."/>
            <person name="Glavina Del Rio T."/>
            <person name="Dalin E."/>
            <person name="Tice H."/>
            <person name="Bruce D."/>
            <person name="Goodwin L."/>
            <person name="Pitluck S."/>
            <person name="Chertkov O."/>
            <person name="Larimer F.W."/>
            <person name="Land M.L."/>
            <person name="Hauser L."/>
            <person name="Brettin T.S."/>
            <person name="Detter J.C."/>
            <person name="Han S."/>
            <person name="de Vos W.M."/>
            <person name="Janssen P.H."/>
            <person name="Smidt H."/>
        </authorList>
    </citation>
    <scope>NUCLEOTIDE SEQUENCE [LARGE SCALE GENOMIC DNA]</scope>
    <source>
        <strain evidence="18 19">Ellin514</strain>
    </source>
</reference>
<dbReference type="EC" id="3.1.26.4" evidence="6 14"/>
<keyword evidence="13 14" id="KW-0464">Manganese</keyword>
<dbReference type="GO" id="GO:0003723">
    <property type="term" value="F:RNA binding"/>
    <property type="evidence" value="ECO:0007669"/>
    <property type="project" value="UniProtKB-UniRule"/>
</dbReference>
<evidence type="ECO:0000256" key="13">
    <source>
        <dbReference type="ARBA" id="ARBA00023211"/>
    </source>
</evidence>
<dbReference type="SUPFAM" id="SSF53098">
    <property type="entry name" value="Ribonuclease H-like"/>
    <property type="match status" value="1"/>
</dbReference>
<feature type="binding site" evidence="14 15">
    <location>
        <position position="29"/>
    </location>
    <ligand>
        <name>a divalent metal cation</name>
        <dbReference type="ChEBI" id="CHEBI:60240"/>
    </ligand>
</feature>
<dbReference type="GO" id="GO:0004523">
    <property type="term" value="F:RNA-DNA hybrid ribonuclease activity"/>
    <property type="evidence" value="ECO:0007669"/>
    <property type="project" value="UniProtKB-UniRule"/>
</dbReference>
<comment type="similarity">
    <text evidence="5 14 16">Belongs to the RNase HII family.</text>
</comment>
<evidence type="ECO:0000256" key="1">
    <source>
        <dbReference type="ARBA" id="ARBA00000077"/>
    </source>
</evidence>
<dbReference type="RefSeq" id="WP_007416822.1">
    <property type="nucleotide sequence ID" value="NZ_ABOX02000032.1"/>
</dbReference>
<dbReference type="GO" id="GO:0032299">
    <property type="term" value="C:ribonuclease H2 complex"/>
    <property type="evidence" value="ECO:0007669"/>
    <property type="project" value="TreeGrafter"/>
</dbReference>
<comment type="function">
    <text evidence="3 14 16">Endonuclease that specifically degrades the RNA of RNA-DNA hybrids.</text>
</comment>
<evidence type="ECO:0000256" key="7">
    <source>
        <dbReference type="ARBA" id="ARBA00019179"/>
    </source>
</evidence>
<evidence type="ECO:0000256" key="3">
    <source>
        <dbReference type="ARBA" id="ARBA00004065"/>
    </source>
</evidence>
<evidence type="ECO:0000256" key="11">
    <source>
        <dbReference type="ARBA" id="ARBA00022759"/>
    </source>
</evidence>
<dbReference type="NCBIfam" id="NF000595">
    <property type="entry name" value="PRK00015.1-3"/>
    <property type="match status" value="1"/>
</dbReference>
<evidence type="ECO:0000256" key="8">
    <source>
        <dbReference type="ARBA" id="ARBA00022490"/>
    </source>
</evidence>
<evidence type="ECO:0000256" key="16">
    <source>
        <dbReference type="RuleBase" id="RU003515"/>
    </source>
</evidence>
<dbReference type="InterPro" id="IPR001352">
    <property type="entry name" value="RNase_HII/HIII"/>
</dbReference>
<gene>
    <name evidence="14" type="primary">rnhB</name>
    <name evidence="18" type="ORF">Cflav_PD1603</name>
</gene>
<evidence type="ECO:0000256" key="10">
    <source>
        <dbReference type="ARBA" id="ARBA00022723"/>
    </source>
</evidence>
<dbReference type="NCBIfam" id="NF000594">
    <property type="entry name" value="PRK00015.1-1"/>
    <property type="match status" value="1"/>
</dbReference>
<evidence type="ECO:0000256" key="5">
    <source>
        <dbReference type="ARBA" id="ARBA00007383"/>
    </source>
</evidence>
<dbReference type="AlphaFoldDB" id="B9XLY3"/>
<dbReference type="OrthoDB" id="9803420at2"/>
<dbReference type="InterPro" id="IPR022898">
    <property type="entry name" value="RNase_HII"/>
</dbReference>
<keyword evidence="9 14" id="KW-0540">Nuclease</keyword>
<evidence type="ECO:0000256" key="12">
    <source>
        <dbReference type="ARBA" id="ARBA00022801"/>
    </source>
</evidence>
<feature type="binding site" evidence="14 15">
    <location>
        <position position="129"/>
    </location>
    <ligand>
        <name>a divalent metal cation</name>
        <dbReference type="ChEBI" id="CHEBI:60240"/>
    </ligand>
</feature>
<evidence type="ECO:0000313" key="18">
    <source>
        <dbReference type="EMBL" id="EEF59111.1"/>
    </source>
</evidence>
<feature type="domain" description="RNase H type-2" evidence="17">
    <location>
        <begin position="23"/>
        <end position="220"/>
    </location>
</feature>
<dbReference type="PANTHER" id="PTHR10954">
    <property type="entry name" value="RIBONUCLEASE H2 SUBUNIT A"/>
    <property type="match status" value="1"/>
</dbReference>
<evidence type="ECO:0000256" key="9">
    <source>
        <dbReference type="ARBA" id="ARBA00022722"/>
    </source>
</evidence>
<sequence>MAAATKYWNRLGFERELWQQGTTLVAGVDEAGCGPLAGPVVAAAVLFPCSWLEAGLFSKLRGLNDSKQLDEDQREKFYNIIVNHPEIRHAIAVIDVEMIDRINIRQAAWRGMNQALDQLNPKPQHVLVDGLKIKWLPYAQTALVQGDGKSYSIAAASVLAKVTRDRLMQDYDKQYPGYGFAEHKGYGTPKHLAAINAQGPCLIHRKSFAPFRPIMETLELFPAPDANPASTNLEVSPSAQQLPGT</sequence>
<dbReference type="Proteomes" id="UP000003688">
    <property type="component" value="Unassembled WGS sequence"/>
</dbReference>
<comment type="caution">
    <text evidence="18">The sequence shown here is derived from an EMBL/GenBank/DDBJ whole genome shotgun (WGS) entry which is preliminary data.</text>
</comment>
<dbReference type="InterPro" id="IPR024567">
    <property type="entry name" value="RNase_HII/HIII_dom"/>
</dbReference>
<dbReference type="GO" id="GO:0006298">
    <property type="term" value="P:mismatch repair"/>
    <property type="evidence" value="ECO:0007669"/>
    <property type="project" value="TreeGrafter"/>
</dbReference>
<dbReference type="EMBL" id="ABOX02000032">
    <property type="protein sequence ID" value="EEF59111.1"/>
    <property type="molecule type" value="Genomic_DNA"/>
</dbReference>
<comment type="cofactor">
    <cofactor evidence="2">
        <name>Mg(2+)</name>
        <dbReference type="ChEBI" id="CHEBI:18420"/>
    </cofactor>
</comment>
<dbReference type="GO" id="GO:0043137">
    <property type="term" value="P:DNA replication, removal of RNA primer"/>
    <property type="evidence" value="ECO:0007669"/>
    <property type="project" value="TreeGrafter"/>
</dbReference>
<dbReference type="Pfam" id="PF01351">
    <property type="entry name" value="RNase_HII"/>
    <property type="match status" value="1"/>
</dbReference>
<evidence type="ECO:0000259" key="17">
    <source>
        <dbReference type="PROSITE" id="PS51975"/>
    </source>
</evidence>
<organism evidence="18 19">
    <name type="scientific">Pedosphaera parvula (strain Ellin514)</name>
    <dbReference type="NCBI Taxonomy" id="320771"/>
    <lineage>
        <taxon>Bacteria</taxon>
        <taxon>Pseudomonadati</taxon>
        <taxon>Verrucomicrobiota</taxon>
        <taxon>Pedosphaerae</taxon>
        <taxon>Pedosphaerales</taxon>
        <taxon>Pedosphaeraceae</taxon>
        <taxon>Pedosphaera</taxon>
    </lineage>
</organism>